<reference evidence="2 3" key="1">
    <citation type="submission" date="2020-08" db="EMBL/GenBank/DDBJ databases">
        <title>Genomic Encyclopedia of Type Strains, Phase IV (KMG-IV): sequencing the most valuable type-strain genomes for metagenomic binning, comparative biology and taxonomic classification.</title>
        <authorList>
            <person name="Goeker M."/>
        </authorList>
    </citation>
    <scope>NUCLEOTIDE SEQUENCE [LARGE SCALE GENOMIC DNA]</scope>
    <source>
        <strain evidence="2 3">DSM 15867</strain>
    </source>
</reference>
<sequence>MDTLINYLEQAVAAGLKLARRPQFGFGPDPSGQDEAKEIVSDLLRQAMATGLPIERRTIDSSLLGGGNTADMVRHIVLHAPFVFKMDRNEKLAKEGAIMRDIRANAAMPARFREAWPVVYAIRETAPYAYLMEYFPEAEGWISLEDRLFPKGGAQTGPAEAVRLMHAVLDILFEGYDASIDHRMLPSIGKDYVERIRERLEAAEKVDAVFRSRKLYRGDAELTPWKQSLERIAGAKAQLDAIAAPFSTIVHGDPNPGNLMLRTSHSSVEVKLIDPKDWGRGDYLFDIAKITHFLDATGPIEKPAAGATLTLSRKAVDGGVLDYAFETPAVTSQLVAACLERVGQFAETHGDLHWRERYELAMAANILGLPATRFAHKINPRPDAAIALYGEGLTWLDRFCSRLK</sequence>
<keyword evidence="3" id="KW-1185">Reference proteome</keyword>
<name>A0A7W7AGR8_9SPHN</name>
<feature type="domain" description="Aminoglycoside phosphotransferase" evidence="1">
    <location>
        <begin position="64"/>
        <end position="292"/>
    </location>
</feature>
<organism evidence="2 3">
    <name type="scientific">Sphingomonas abaci</name>
    <dbReference type="NCBI Taxonomy" id="237611"/>
    <lineage>
        <taxon>Bacteria</taxon>
        <taxon>Pseudomonadati</taxon>
        <taxon>Pseudomonadota</taxon>
        <taxon>Alphaproteobacteria</taxon>
        <taxon>Sphingomonadales</taxon>
        <taxon>Sphingomonadaceae</taxon>
        <taxon>Sphingomonas</taxon>
    </lineage>
</organism>
<evidence type="ECO:0000313" key="3">
    <source>
        <dbReference type="Proteomes" id="UP000574769"/>
    </source>
</evidence>
<protein>
    <recommendedName>
        <fullName evidence="1">Aminoglycoside phosphotransferase domain-containing protein</fullName>
    </recommendedName>
</protein>
<evidence type="ECO:0000313" key="2">
    <source>
        <dbReference type="EMBL" id="MBB4616749.1"/>
    </source>
</evidence>
<dbReference type="Pfam" id="PF01636">
    <property type="entry name" value="APH"/>
    <property type="match status" value="1"/>
</dbReference>
<evidence type="ECO:0000259" key="1">
    <source>
        <dbReference type="Pfam" id="PF01636"/>
    </source>
</evidence>
<dbReference type="SUPFAM" id="SSF56112">
    <property type="entry name" value="Protein kinase-like (PK-like)"/>
    <property type="match status" value="1"/>
</dbReference>
<comment type="caution">
    <text evidence="2">The sequence shown here is derived from an EMBL/GenBank/DDBJ whole genome shotgun (WGS) entry which is preliminary data.</text>
</comment>
<proteinExistence type="predicted"/>
<gene>
    <name evidence="2" type="ORF">GGQ96_000855</name>
</gene>
<dbReference type="RefSeq" id="WP_184111800.1">
    <property type="nucleotide sequence ID" value="NZ_JACHNY010000001.1"/>
</dbReference>
<dbReference type="EMBL" id="JACHNY010000001">
    <property type="protein sequence ID" value="MBB4616749.1"/>
    <property type="molecule type" value="Genomic_DNA"/>
</dbReference>
<dbReference type="Proteomes" id="UP000574769">
    <property type="component" value="Unassembled WGS sequence"/>
</dbReference>
<dbReference type="Gene3D" id="3.90.1200.10">
    <property type="match status" value="1"/>
</dbReference>
<dbReference type="AlphaFoldDB" id="A0A7W7AGR8"/>
<dbReference type="InterPro" id="IPR002575">
    <property type="entry name" value="Aminoglycoside_PTrfase"/>
</dbReference>
<dbReference type="InterPro" id="IPR011009">
    <property type="entry name" value="Kinase-like_dom_sf"/>
</dbReference>
<accession>A0A7W7AGR8</accession>